<organism evidence="2 3">
    <name type="scientific">Naasia lichenicola</name>
    <dbReference type="NCBI Taxonomy" id="2565933"/>
    <lineage>
        <taxon>Bacteria</taxon>
        <taxon>Bacillati</taxon>
        <taxon>Actinomycetota</taxon>
        <taxon>Actinomycetes</taxon>
        <taxon>Micrococcales</taxon>
        <taxon>Microbacteriaceae</taxon>
        <taxon>Naasia</taxon>
    </lineage>
</organism>
<keyword evidence="1" id="KW-0812">Transmembrane</keyword>
<keyword evidence="1" id="KW-0472">Membrane</keyword>
<dbReference type="Proteomes" id="UP000309133">
    <property type="component" value="Unassembled WGS sequence"/>
</dbReference>
<dbReference type="GO" id="GO:0005975">
    <property type="term" value="P:carbohydrate metabolic process"/>
    <property type="evidence" value="ECO:0007669"/>
    <property type="project" value="UniProtKB-ARBA"/>
</dbReference>
<name>A0A4S4FMT9_9MICO</name>
<dbReference type="SUPFAM" id="SSF49313">
    <property type="entry name" value="Cadherin-like"/>
    <property type="match status" value="1"/>
</dbReference>
<feature type="transmembrane region" description="Helical" evidence="1">
    <location>
        <begin position="33"/>
        <end position="53"/>
    </location>
</feature>
<proteinExistence type="predicted"/>
<dbReference type="Gene3D" id="2.60.40.10">
    <property type="entry name" value="Immunoglobulins"/>
    <property type="match status" value="1"/>
</dbReference>
<dbReference type="EMBL" id="SSSM01000003">
    <property type="protein sequence ID" value="THG31568.1"/>
    <property type="molecule type" value="Genomic_DNA"/>
</dbReference>
<dbReference type="AlphaFoldDB" id="A0A4S4FMT9"/>
<dbReference type="GO" id="GO:0016020">
    <property type="term" value="C:membrane"/>
    <property type="evidence" value="ECO:0007669"/>
    <property type="project" value="InterPro"/>
</dbReference>
<dbReference type="InterPro" id="IPR015919">
    <property type="entry name" value="Cadherin-like_sf"/>
</dbReference>
<dbReference type="InterPro" id="IPR013783">
    <property type="entry name" value="Ig-like_fold"/>
</dbReference>
<evidence type="ECO:0000313" key="3">
    <source>
        <dbReference type="Proteomes" id="UP000309133"/>
    </source>
</evidence>
<comment type="caution">
    <text evidence="2">The sequence shown here is derived from an EMBL/GenBank/DDBJ whole genome shotgun (WGS) entry which is preliminary data.</text>
</comment>
<gene>
    <name evidence="2" type="ORF">E6C64_05690</name>
</gene>
<evidence type="ECO:0000313" key="2">
    <source>
        <dbReference type="EMBL" id="THG31568.1"/>
    </source>
</evidence>
<reference evidence="2 3" key="1">
    <citation type="submission" date="2019-04" db="EMBL/GenBank/DDBJ databases">
        <authorList>
            <person name="Jiang L."/>
        </authorList>
    </citation>
    <scope>NUCLEOTIDE SEQUENCE [LARGE SCALE GENOMIC DNA]</scope>
    <source>
        <strain evidence="2 3">YIM 131853</strain>
    </source>
</reference>
<feature type="transmembrane region" description="Helical" evidence="1">
    <location>
        <begin position="794"/>
        <end position="813"/>
    </location>
</feature>
<protein>
    <submittedName>
        <fullName evidence="2">Uncharacterized protein</fullName>
    </submittedName>
</protein>
<dbReference type="GO" id="GO:0005509">
    <property type="term" value="F:calcium ion binding"/>
    <property type="evidence" value="ECO:0007669"/>
    <property type="project" value="InterPro"/>
</dbReference>
<keyword evidence="1" id="KW-1133">Transmembrane helix</keyword>
<accession>A0A4S4FMT9</accession>
<sequence length="825" mass="83231">MGVVQVSQASLGRVAHERKRASAGRPSRPLSRLLLVMMLLASIGTAGAFIAIAPESAQASTLDATGVSLKFKQANRVPVVTGATGRTAGDLMKYTSVATINGTVIDAVVRTAEITGATVTKFDEGSAVTSPPPGSSQSVDDLLLTDISGSAAEARATLEFTFYEGGTYTGPGSGVPVTLSNVIINTYDIDGNAGVKQFTDFRGFQSYNYFTASPTQGLDVIDKGSGLVRFQSRDGSTNVGATSGSYSFARLQVNYDQVSTLTVRIGELGSQTAYYALDFSAGGIWTTNGTTALTPSTAVNPFNTPPTTSDITTFYAAQGTGYAFRSADFPYSDLDRNPFSSLTIVSLPASGAGSLQYDGGTGWAPATAGQPISTSDLDLGRLRLIPTAAGGSFAFSVNDGLDDSSTSTLAFTAPISAQTITFPTQPTQSGSTSHTFASGATASSGLPPVLESQTPGVCTVSGLDITTLALPVGTMTATCVVTATQAGDSDFGRAASVTQQFPVSNLLAQTITFTDPGDRTFSSSTITTDAQTTAPARSVTLASSTPSVCTISGTSIVPVSPGLCSVRATQAGDATYSPASPVSRAFTLAKIPQTITFVQPGTQPIDATGMSVSPATSATGLSASVASTTTSVCTVSGSSVTLHSTGLCTLVASQSGDATRAAATSVARSFRVLAVTTTSLDQGDVGTAYSQTLTEAGGIGGGTWSVAGALPAGLSLDAATGVLSGTPTAAFSGRLVVGYTENGATHTRDLGLSIRAATTVTATGSTAAPSAASLPASNAPTDGGLAGTGIDASWPLLIGASLLTVGAISFWIARRRRPSSALRGE</sequence>
<dbReference type="Pfam" id="PF05345">
    <property type="entry name" value="He_PIG"/>
    <property type="match status" value="1"/>
</dbReference>
<keyword evidence="3" id="KW-1185">Reference proteome</keyword>
<evidence type="ECO:0000256" key="1">
    <source>
        <dbReference type="SAM" id="Phobius"/>
    </source>
</evidence>